<reference evidence="13" key="2">
    <citation type="submission" date="2018-06" db="EMBL/GenBank/DDBJ databases">
        <authorList>
            <consortium name="Pathogen Informatics"/>
            <person name="Doyle S."/>
        </authorList>
    </citation>
    <scope>NUCLEOTIDE SEQUENCE [LARGE SCALE GENOMIC DNA]</scope>
    <source>
        <strain evidence="13">NCTC12218</strain>
    </source>
</reference>
<dbReference type="InterPro" id="IPR001086">
    <property type="entry name" value="Preph_deHydtase"/>
</dbReference>
<dbReference type="Gene3D" id="3.40.190.10">
    <property type="entry name" value="Periplasmic binding protein-like II"/>
    <property type="match status" value="2"/>
</dbReference>
<dbReference type="PROSITE" id="PS51171">
    <property type="entry name" value="PREPHENATE_DEHYDR_3"/>
    <property type="match status" value="1"/>
</dbReference>
<evidence type="ECO:0000259" key="10">
    <source>
        <dbReference type="PROSITE" id="PS51671"/>
    </source>
</evidence>
<dbReference type="EMBL" id="LR962863">
    <property type="protein sequence ID" value="CAD7359282.1"/>
    <property type="molecule type" value="Genomic_DNA"/>
</dbReference>
<dbReference type="EMBL" id="POVK01000003">
    <property type="protein sequence ID" value="NHA33211.1"/>
    <property type="molecule type" value="Genomic_DNA"/>
</dbReference>
<dbReference type="AlphaFoldDB" id="A0A7Z7QNQ4"/>
<dbReference type="InterPro" id="IPR045865">
    <property type="entry name" value="ACT-like_dom_sf"/>
</dbReference>
<dbReference type="PANTHER" id="PTHR21022:SF19">
    <property type="entry name" value="PREPHENATE DEHYDRATASE-RELATED"/>
    <property type="match status" value="1"/>
</dbReference>
<dbReference type="Gene3D" id="3.30.70.260">
    <property type="match status" value="1"/>
</dbReference>
<dbReference type="GO" id="GO:0009094">
    <property type="term" value="P:L-phenylalanine biosynthetic process"/>
    <property type="evidence" value="ECO:0007669"/>
    <property type="project" value="UniProtKB-UniPathway"/>
</dbReference>
<evidence type="ECO:0000259" key="9">
    <source>
        <dbReference type="PROSITE" id="PS51171"/>
    </source>
</evidence>
<evidence type="ECO:0000313" key="12">
    <source>
        <dbReference type="EMBL" id="NHA33211.1"/>
    </source>
</evidence>
<dbReference type="EC" id="4.2.1.51" evidence="2"/>
<dbReference type="GO" id="GO:0004664">
    <property type="term" value="F:prephenate dehydratase activity"/>
    <property type="evidence" value="ECO:0007669"/>
    <property type="project" value="UniProtKB-EC"/>
</dbReference>
<evidence type="ECO:0000313" key="13">
    <source>
        <dbReference type="EMBL" id="SUM88028.1"/>
    </source>
</evidence>
<comment type="catalytic activity">
    <reaction evidence="8">
        <text>prephenate + H(+) = 3-phenylpyruvate + CO2 + H2O</text>
        <dbReference type="Rhea" id="RHEA:21648"/>
        <dbReference type="ChEBI" id="CHEBI:15377"/>
        <dbReference type="ChEBI" id="CHEBI:15378"/>
        <dbReference type="ChEBI" id="CHEBI:16526"/>
        <dbReference type="ChEBI" id="CHEBI:18005"/>
        <dbReference type="ChEBI" id="CHEBI:29934"/>
        <dbReference type="EC" id="4.2.1.51"/>
    </reaction>
</comment>
<keyword evidence="4" id="KW-0028">Amino-acid biosynthesis</keyword>
<evidence type="ECO:0000256" key="1">
    <source>
        <dbReference type="ARBA" id="ARBA00004741"/>
    </source>
</evidence>
<evidence type="ECO:0000256" key="5">
    <source>
        <dbReference type="ARBA" id="ARBA00023141"/>
    </source>
</evidence>
<evidence type="ECO:0000313" key="11">
    <source>
        <dbReference type="EMBL" id="CAD7359282.1"/>
    </source>
</evidence>
<evidence type="ECO:0000256" key="6">
    <source>
        <dbReference type="ARBA" id="ARBA00023222"/>
    </source>
</evidence>
<organism evidence="13">
    <name type="scientific">Staphylococcus schleiferi</name>
    <dbReference type="NCBI Taxonomy" id="1295"/>
    <lineage>
        <taxon>Bacteria</taxon>
        <taxon>Bacillati</taxon>
        <taxon>Bacillota</taxon>
        <taxon>Bacilli</taxon>
        <taxon>Bacillales</taxon>
        <taxon>Staphylococcaceae</taxon>
        <taxon>Staphylococcus</taxon>
    </lineage>
</organism>
<dbReference type="CDD" id="cd04905">
    <property type="entry name" value="ACT_CM-PDT"/>
    <property type="match status" value="1"/>
</dbReference>
<evidence type="ECO:0000313" key="14">
    <source>
        <dbReference type="Proteomes" id="UP000264146"/>
    </source>
</evidence>
<dbReference type="UniPathway" id="UPA00121">
    <property type="reaction ID" value="UER00345"/>
</dbReference>
<keyword evidence="6" id="KW-0584">Phenylalanine biosynthesis</keyword>
<dbReference type="GeneID" id="93789605"/>
<reference evidence="12 15" key="1">
    <citation type="submission" date="2018-01" db="EMBL/GenBank/DDBJ databases">
        <title>Complete genome sequence of Staphylococcus Scheliferi isolated from human.</title>
        <authorList>
            <person name="Abouelkhair M.A."/>
            <person name="Bemis D.A."/>
            <person name="Kania S.A."/>
        </authorList>
    </citation>
    <scope>NUCLEOTIDE SEQUENCE [LARGE SCALE GENOMIC DNA]</scope>
    <source>
        <strain evidence="12 15">ATCC 43808</strain>
    </source>
</reference>
<dbReference type="RefSeq" id="WP_016425541.1">
    <property type="nucleotide sequence ID" value="NZ_CABKRV010000001.1"/>
</dbReference>
<dbReference type="PROSITE" id="PS51671">
    <property type="entry name" value="ACT"/>
    <property type="match status" value="1"/>
</dbReference>
<keyword evidence="7 13" id="KW-0456">Lyase</keyword>
<dbReference type="SUPFAM" id="SSF53850">
    <property type="entry name" value="Periplasmic binding protein-like II"/>
    <property type="match status" value="1"/>
</dbReference>
<comment type="pathway">
    <text evidence="1">Amino-acid biosynthesis; L-phenylalanine biosynthesis; phenylpyruvate from prephenate: step 1/1.</text>
</comment>
<dbReference type="SUPFAM" id="SSF55021">
    <property type="entry name" value="ACT-like"/>
    <property type="match status" value="1"/>
</dbReference>
<evidence type="ECO:0000256" key="2">
    <source>
        <dbReference type="ARBA" id="ARBA00013147"/>
    </source>
</evidence>
<reference evidence="11 14" key="3">
    <citation type="submission" date="2020-11" db="EMBL/GenBank/DDBJ databases">
        <authorList>
            <consortium name="Pathogen Informatics"/>
        </authorList>
    </citation>
    <scope>NUCLEOTIDE SEQUENCE [LARGE SCALE GENOMIC DNA]</scope>
    <source>
        <strain evidence="11 14">NCTC12218</strain>
    </source>
</reference>
<evidence type="ECO:0000256" key="3">
    <source>
        <dbReference type="ARBA" id="ARBA00021872"/>
    </source>
</evidence>
<gene>
    <name evidence="13" type="primary">pheA_1</name>
    <name evidence="12" type="ORF">C1O36_01490</name>
    <name evidence="13" type="ORF">NCTC12218_00888</name>
</gene>
<dbReference type="Proteomes" id="UP000264146">
    <property type="component" value="Chromosome"/>
</dbReference>
<evidence type="ECO:0000313" key="15">
    <source>
        <dbReference type="Proteomes" id="UP000572988"/>
    </source>
</evidence>
<evidence type="ECO:0000256" key="8">
    <source>
        <dbReference type="ARBA" id="ARBA00047848"/>
    </source>
</evidence>
<dbReference type="PANTHER" id="PTHR21022">
    <property type="entry name" value="PREPHENATE DEHYDRATASE P PROTEIN"/>
    <property type="match status" value="1"/>
</dbReference>
<dbReference type="GO" id="GO:0005737">
    <property type="term" value="C:cytoplasm"/>
    <property type="evidence" value="ECO:0007669"/>
    <property type="project" value="TreeGrafter"/>
</dbReference>
<dbReference type="InterPro" id="IPR002912">
    <property type="entry name" value="ACT_dom"/>
</dbReference>
<feature type="domain" description="ACT" evidence="10">
    <location>
        <begin position="192"/>
        <end position="268"/>
    </location>
</feature>
<feature type="domain" description="Prephenate dehydratase" evidence="9">
    <location>
        <begin position="2"/>
        <end position="178"/>
    </location>
</feature>
<protein>
    <recommendedName>
        <fullName evidence="3">Prephenate dehydratase</fullName>
        <ecNumber evidence="2">4.2.1.51</ecNumber>
    </recommendedName>
</protein>
<accession>A0A7Z7QNQ4</accession>
<dbReference type="Proteomes" id="UP000572988">
    <property type="component" value="Unassembled WGS sequence"/>
</dbReference>
<evidence type="ECO:0000256" key="7">
    <source>
        <dbReference type="ARBA" id="ARBA00023239"/>
    </source>
</evidence>
<keyword evidence="5" id="KW-0057">Aromatic amino acid biosynthesis</keyword>
<dbReference type="Pfam" id="PF00800">
    <property type="entry name" value="PDT"/>
    <property type="match status" value="1"/>
</dbReference>
<name>A0A7Z7QNQ4_STASC</name>
<evidence type="ECO:0000256" key="4">
    <source>
        <dbReference type="ARBA" id="ARBA00022605"/>
    </source>
</evidence>
<proteinExistence type="predicted"/>
<dbReference type="EMBL" id="UHEF01000001">
    <property type="protein sequence ID" value="SUM88028.1"/>
    <property type="molecule type" value="Genomic_DNA"/>
</dbReference>
<keyword evidence="15" id="KW-1185">Reference proteome</keyword>
<sequence>MTLYYLGPKGTFSYLAALKLMAQSQQDDDCLVEKDNLYEVMTSLQKETTATAIVPIENSIEGTINVIADTLTDYPFVVVDEILLDIAFALYGLPEQSLADITKVYSISPAISQTQRFIHAHQFDYDYTPSTVASLREINATTGAIAPIGSGEMYGYHALQTHIEDYPHNMTRFLVLKHASEVAHQSGKDWLLVITPTEDKPGLLANILNTFAMFQVNLKWVESRPLKTKLGMYRFFVQAECPLDETVNKITTILKTLDFELKNLGRFN</sequence>